<organism evidence="1">
    <name type="scientific">uncultured Desulfobacterium sp</name>
    <dbReference type="NCBI Taxonomy" id="201089"/>
    <lineage>
        <taxon>Bacteria</taxon>
        <taxon>Pseudomonadati</taxon>
        <taxon>Thermodesulfobacteriota</taxon>
        <taxon>Desulfobacteria</taxon>
        <taxon>Desulfobacterales</taxon>
        <taxon>Desulfobacteriaceae</taxon>
        <taxon>Desulfobacterium</taxon>
        <taxon>environmental samples</taxon>
    </lineage>
</organism>
<accession>A0A445MQY3</accession>
<evidence type="ECO:0000313" key="1">
    <source>
        <dbReference type="EMBL" id="SPD71861.1"/>
    </source>
</evidence>
<protein>
    <submittedName>
        <fullName evidence="1">Uncharacterized protein</fullName>
    </submittedName>
</protein>
<sequence length="70" mass="7928">MHITHLDQRFGSIAVRKGYITAEQLVEAITLQVKENVEGNKHRLIGAILHEKGFMTADQINDVLKTIIEM</sequence>
<name>A0A445MQY3_9BACT</name>
<gene>
    <name evidence="1" type="ORF">PITCH_A1070035</name>
</gene>
<reference evidence="1" key="1">
    <citation type="submission" date="2018-01" db="EMBL/GenBank/DDBJ databases">
        <authorList>
            <person name="Regsiter A."/>
            <person name="William W."/>
        </authorList>
    </citation>
    <scope>NUCLEOTIDE SEQUENCE</scope>
    <source>
        <strain evidence="1">TRIP AH-1</strain>
    </source>
</reference>
<proteinExistence type="predicted"/>
<dbReference type="InterPro" id="IPR037257">
    <property type="entry name" value="T2SS_E_N_sf"/>
</dbReference>
<dbReference type="SUPFAM" id="SSF160246">
    <property type="entry name" value="EspE N-terminal domain-like"/>
    <property type="match status" value="1"/>
</dbReference>
<dbReference type="AlphaFoldDB" id="A0A445MQY3"/>
<dbReference type="EMBL" id="OJIN01000010">
    <property type="protein sequence ID" value="SPD71861.1"/>
    <property type="molecule type" value="Genomic_DNA"/>
</dbReference>